<dbReference type="Proteomes" id="UP000315343">
    <property type="component" value="Unassembled WGS sequence"/>
</dbReference>
<dbReference type="GO" id="GO:0016740">
    <property type="term" value="F:transferase activity"/>
    <property type="evidence" value="ECO:0007669"/>
    <property type="project" value="UniProtKB-KW"/>
</dbReference>
<dbReference type="SUPFAM" id="SSF57825">
    <property type="entry name" value="Aspartate carbamoyltransferase, Regulatory-chain, C-terminal domain"/>
    <property type="match status" value="1"/>
</dbReference>
<keyword evidence="6" id="KW-0808">Transferase</keyword>
<dbReference type="RefSeq" id="WP_145079574.1">
    <property type="nucleotide sequence ID" value="NZ_DAMBUX010000006.1"/>
</dbReference>
<evidence type="ECO:0000256" key="1">
    <source>
        <dbReference type="ARBA" id="ARBA00022723"/>
    </source>
</evidence>
<dbReference type="GO" id="GO:0046872">
    <property type="term" value="F:metal ion binding"/>
    <property type="evidence" value="ECO:0007669"/>
    <property type="project" value="UniProtKB-KW"/>
</dbReference>
<evidence type="ECO:0000313" key="7">
    <source>
        <dbReference type="Proteomes" id="UP000315343"/>
    </source>
</evidence>
<dbReference type="NCBIfam" id="NF002063">
    <property type="entry name" value="PRK00893.1-3"/>
    <property type="match status" value="1"/>
</dbReference>
<dbReference type="Gene3D" id="3.30.70.140">
    <property type="entry name" value="Aspartate carbamoyltransferase regulatory subunit, N-terminal domain"/>
    <property type="match status" value="1"/>
</dbReference>
<proteinExistence type="predicted"/>
<dbReference type="GO" id="GO:0006207">
    <property type="term" value="P:'de novo' pyrimidine nucleobase biosynthetic process"/>
    <property type="evidence" value="ECO:0007669"/>
    <property type="project" value="InterPro"/>
</dbReference>
<feature type="domain" description="Aspartate carbamoyltransferase regulatory subunit N-terminal" evidence="4">
    <location>
        <begin position="2"/>
        <end position="90"/>
    </location>
</feature>
<feature type="domain" description="Aspartate carbamoyltransferase regulatory subunit C-terminal" evidence="5">
    <location>
        <begin position="96"/>
        <end position="140"/>
    </location>
</feature>
<keyword evidence="3" id="KW-0665">Pyrimidine biosynthesis</keyword>
<dbReference type="InterPro" id="IPR020542">
    <property type="entry name" value="Asp_carbamoyltrfase_reg_C"/>
</dbReference>
<dbReference type="PANTHER" id="PTHR35805:SF1">
    <property type="entry name" value="ASPARTATE CARBAMOYLTRANSFERASE REGULATORY CHAIN"/>
    <property type="match status" value="1"/>
</dbReference>
<dbReference type="InterPro" id="IPR002801">
    <property type="entry name" value="Asp_carbamoylTrfase_reg"/>
</dbReference>
<sequence>MLNIDSVNKGLVIDHIQAGKAMQIYKYLNLDKMDCSVAIIKNAKSKKMGKKDIIKIEDKINLDLDVLGFIDPNITVNVIDNGEIIRKINLELPSAIENIVKCKNPRCITSIEQEIVNKFKLTDKEKKIYRCVYCDTAYEQN</sequence>
<protein>
    <submittedName>
        <fullName evidence="6">Aspartate carbamoyltransferase regulatory subunit</fullName>
    </submittedName>
</protein>
<keyword evidence="2" id="KW-0862">Zinc</keyword>
<organism evidence="6 7">
    <name type="scientific">Sedimentibacter saalensis</name>
    <dbReference type="NCBI Taxonomy" id="130788"/>
    <lineage>
        <taxon>Bacteria</taxon>
        <taxon>Bacillati</taxon>
        <taxon>Bacillota</taxon>
        <taxon>Tissierellia</taxon>
        <taxon>Sedimentibacter</taxon>
    </lineage>
</organism>
<dbReference type="InterPro" id="IPR020545">
    <property type="entry name" value="Asp_carbamoyltransf_reg_N"/>
</dbReference>
<accession>A0A562JLT1</accession>
<dbReference type="EMBL" id="VLKH01000001">
    <property type="protein sequence ID" value="TWH83925.1"/>
    <property type="molecule type" value="Genomic_DNA"/>
</dbReference>
<keyword evidence="1" id="KW-0479">Metal-binding</keyword>
<evidence type="ECO:0000313" key="6">
    <source>
        <dbReference type="EMBL" id="TWH83925.1"/>
    </source>
</evidence>
<dbReference type="AlphaFoldDB" id="A0A562JLT1"/>
<gene>
    <name evidence="6" type="ORF">LY60_00545</name>
</gene>
<evidence type="ECO:0000256" key="3">
    <source>
        <dbReference type="ARBA" id="ARBA00022975"/>
    </source>
</evidence>
<dbReference type="Pfam" id="PF02748">
    <property type="entry name" value="PyrI_C"/>
    <property type="match status" value="1"/>
</dbReference>
<dbReference type="GO" id="GO:0009347">
    <property type="term" value="C:aspartate carbamoyltransferase complex"/>
    <property type="evidence" value="ECO:0007669"/>
    <property type="project" value="InterPro"/>
</dbReference>
<evidence type="ECO:0000256" key="2">
    <source>
        <dbReference type="ARBA" id="ARBA00022833"/>
    </source>
</evidence>
<keyword evidence="7" id="KW-1185">Reference proteome</keyword>
<evidence type="ECO:0000259" key="4">
    <source>
        <dbReference type="Pfam" id="PF01948"/>
    </source>
</evidence>
<dbReference type="GO" id="GO:0006221">
    <property type="term" value="P:pyrimidine nucleotide biosynthetic process"/>
    <property type="evidence" value="ECO:0007669"/>
    <property type="project" value="UniProtKB-KW"/>
</dbReference>
<dbReference type="InterPro" id="IPR036792">
    <property type="entry name" value="Asp_carbatrfase_reg_C_sf"/>
</dbReference>
<name>A0A562JLT1_9FIRM</name>
<reference evidence="6 7" key="1">
    <citation type="submission" date="2019-07" db="EMBL/GenBank/DDBJ databases">
        <title>Genomic Encyclopedia of Type Strains, Phase I: the one thousand microbial genomes (KMG-I) project.</title>
        <authorList>
            <person name="Kyrpides N."/>
        </authorList>
    </citation>
    <scope>NUCLEOTIDE SEQUENCE [LARGE SCALE GENOMIC DNA]</scope>
    <source>
        <strain evidence="6 7">DSM 13558</strain>
    </source>
</reference>
<dbReference type="PANTHER" id="PTHR35805">
    <property type="entry name" value="ASPARTATE CARBAMOYLTRANSFERASE REGULATORY CHAIN"/>
    <property type="match status" value="1"/>
</dbReference>
<evidence type="ECO:0000259" key="5">
    <source>
        <dbReference type="Pfam" id="PF02748"/>
    </source>
</evidence>
<dbReference type="Gene3D" id="2.30.30.20">
    <property type="entry name" value="Aspartate carbamoyltransferase regulatory subunit, C-terminal domain"/>
    <property type="match status" value="1"/>
</dbReference>
<dbReference type="InterPro" id="IPR036793">
    <property type="entry name" value="Asp_carbatrfase_reg_N_sf"/>
</dbReference>
<dbReference type="SUPFAM" id="SSF54893">
    <property type="entry name" value="Aspartate carbamoyltransferase, Regulatory-chain, N-terminal domain"/>
    <property type="match status" value="1"/>
</dbReference>
<dbReference type="Pfam" id="PF01948">
    <property type="entry name" value="PyrI"/>
    <property type="match status" value="1"/>
</dbReference>
<comment type="caution">
    <text evidence="6">The sequence shown here is derived from an EMBL/GenBank/DDBJ whole genome shotgun (WGS) entry which is preliminary data.</text>
</comment>
<dbReference type="OrthoDB" id="5599321at2"/>